<dbReference type="KEGG" id="sgbi:P3F81_10930"/>
<dbReference type="InterPro" id="IPR051939">
    <property type="entry name" value="Glycosyltr_41/O-GlcNAc_trsf"/>
</dbReference>
<dbReference type="GO" id="GO:0016757">
    <property type="term" value="F:glycosyltransferase activity"/>
    <property type="evidence" value="ECO:0007669"/>
    <property type="project" value="UniProtKB-KW"/>
</dbReference>
<dbReference type="Gene3D" id="3.40.50.2000">
    <property type="entry name" value="Glycogen Phosphorylase B"/>
    <property type="match status" value="1"/>
</dbReference>
<evidence type="ECO:0000256" key="5">
    <source>
        <dbReference type="ARBA" id="ARBA00022803"/>
    </source>
</evidence>
<feature type="domain" description="O-GlcNAc transferase C-terminal" evidence="6">
    <location>
        <begin position="463"/>
        <end position="638"/>
    </location>
</feature>
<dbReference type="InterPro" id="IPR029489">
    <property type="entry name" value="OGT/SEC/SPY_C"/>
</dbReference>
<dbReference type="RefSeq" id="WP_147670170.1">
    <property type="nucleotide sequence ID" value="NZ_CP120678.1"/>
</dbReference>
<accession>A0A9Y2AIR5</accession>
<keyword evidence="8" id="KW-1185">Reference proteome</keyword>
<keyword evidence="2" id="KW-0328">Glycosyltransferase</keyword>
<dbReference type="PANTHER" id="PTHR44835:SF1">
    <property type="entry name" value="PROTEIN O-GLCNAC TRANSFERASE"/>
    <property type="match status" value="1"/>
</dbReference>
<organism evidence="7 8">
    <name type="scientific">Selenobaculum gibii</name>
    <dbReference type="NCBI Taxonomy" id="3054208"/>
    <lineage>
        <taxon>Bacteria</taxon>
        <taxon>Bacillati</taxon>
        <taxon>Bacillota</taxon>
        <taxon>Negativicutes</taxon>
        <taxon>Selenomonadales</taxon>
        <taxon>Selenomonadaceae</taxon>
        <taxon>Selenobaculum</taxon>
    </lineage>
</organism>
<evidence type="ECO:0000259" key="6">
    <source>
        <dbReference type="Pfam" id="PF13844"/>
    </source>
</evidence>
<protein>
    <recommendedName>
        <fullName evidence="6">O-GlcNAc transferase C-terminal domain-containing protein</fullName>
    </recommendedName>
</protein>
<gene>
    <name evidence="7" type="ORF">P3F81_10930</name>
</gene>
<name>A0A9Y2AIR5_9FIRM</name>
<evidence type="ECO:0000256" key="1">
    <source>
        <dbReference type="ARBA" id="ARBA00004922"/>
    </source>
</evidence>
<dbReference type="Gene3D" id="1.25.40.10">
    <property type="entry name" value="Tetratricopeptide repeat domain"/>
    <property type="match status" value="1"/>
</dbReference>
<evidence type="ECO:0000313" key="8">
    <source>
        <dbReference type="Proteomes" id="UP001243623"/>
    </source>
</evidence>
<dbReference type="AlphaFoldDB" id="A0A9Y2AIR5"/>
<keyword evidence="4" id="KW-0677">Repeat</keyword>
<evidence type="ECO:0000256" key="2">
    <source>
        <dbReference type="ARBA" id="ARBA00022676"/>
    </source>
</evidence>
<keyword evidence="3" id="KW-0808">Transferase</keyword>
<dbReference type="PANTHER" id="PTHR44835">
    <property type="entry name" value="UDP-N-ACETYLGLUCOSAMINE--PEPTIDE N-ACETYLGLUCOSAMINYLTRANSFERASE SPINDLY-RELATED"/>
    <property type="match status" value="1"/>
</dbReference>
<sequence>MRKIVELLHDEIVYLAGNWEDIEANEIVDRSLSVLISIKKRLASKEKIVANICNFLEKKYQDLQLDHKTEYKQIVCQDYINPVLVYLKDYFDEKHLTLGELQLAINKAIEQKLFKQAEQYLMCLRAAFGSDEKFFYITAYVFSQLEKYEEAVAEAEFAIKYKSCLDAEAYMIIGFAKRGLFMYREAISALETSNLLVLKDSMIKESAFVGRNFLALGQLYMYVGEIKKACEAYLSASKYNVVAKEKCEAYSSYLMCLHYEDVMTSENLFQEHCKYKNLLSSVPKETLYHMRKKKKIRIGYISPDFRQHVMSFFYRVFLQYYNKQSFEVYCYCLNEEDKITMQLKRFVNQWRNVKGLDNYSVASLIAQDEVDILVDLAGHSANNALPILNYRPAPVQISGLGYFDTTGLKTVDYILTDNFVDPIGIYDNLFSEKLLRLPYCQFCYTPWDDAPTIGLSPYIKNGYVTFGCFNKYAKITNQAIEVWSQILKQVKGSKLILKSLVYIDENFCKEVFDRFAEFGIEARKLELRPATSDYMEQLRDIDIALDTFPYPGGGTTCDTLYMGVPVITMEGQRHGARFGYSILCNVGLGELVAKNTQEYIEKAVALANDLELIDILHKNLRTMMEKSPLMDTQLYMQEIERAYSEILANKWLNG</sequence>
<dbReference type="Proteomes" id="UP001243623">
    <property type="component" value="Chromosome"/>
</dbReference>
<evidence type="ECO:0000256" key="4">
    <source>
        <dbReference type="ARBA" id="ARBA00022737"/>
    </source>
</evidence>
<dbReference type="EMBL" id="CP120678">
    <property type="protein sequence ID" value="WIW70393.1"/>
    <property type="molecule type" value="Genomic_DNA"/>
</dbReference>
<dbReference type="SUPFAM" id="SSF48452">
    <property type="entry name" value="TPR-like"/>
    <property type="match status" value="1"/>
</dbReference>
<comment type="pathway">
    <text evidence="1">Protein modification; protein glycosylation.</text>
</comment>
<proteinExistence type="predicted"/>
<dbReference type="Pfam" id="PF13844">
    <property type="entry name" value="Glyco_transf_41"/>
    <property type="match status" value="2"/>
</dbReference>
<evidence type="ECO:0000256" key="3">
    <source>
        <dbReference type="ARBA" id="ARBA00022679"/>
    </source>
</evidence>
<keyword evidence="5" id="KW-0802">TPR repeat</keyword>
<feature type="domain" description="O-GlcNAc transferase C-terminal" evidence="6">
    <location>
        <begin position="290"/>
        <end position="442"/>
    </location>
</feature>
<reference evidence="7" key="1">
    <citation type="submission" date="2023-03" db="EMBL/GenBank/DDBJ databases">
        <title>Selenobaculum gbiensis gen. nov. sp. nov., a new bacterium isolated from the gut microbiota of IBD patient.</title>
        <authorList>
            <person name="Yeo S."/>
            <person name="Park H."/>
            <person name="Huh C.S."/>
        </authorList>
    </citation>
    <scope>NUCLEOTIDE SEQUENCE</scope>
    <source>
        <strain evidence="7">ICN-92133</strain>
    </source>
</reference>
<dbReference type="InterPro" id="IPR011990">
    <property type="entry name" value="TPR-like_helical_dom_sf"/>
</dbReference>
<dbReference type="Gene3D" id="3.40.50.11380">
    <property type="match status" value="1"/>
</dbReference>
<evidence type="ECO:0000313" key="7">
    <source>
        <dbReference type="EMBL" id="WIW70393.1"/>
    </source>
</evidence>